<evidence type="ECO:0000313" key="3">
    <source>
        <dbReference type="Proteomes" id="UP000198589"/>
    </source>
</evidence>
<name>A0A1I2KGF5_9ACTN</name>
<protein>
    <recommendedName>
        <fullName evidence="4">PH domain-containing protein</fullName>
    </recommendedName>
</protein>
<dbReference type="STRING" id="1798228.SAMN05216574_12061"/>
<evidence type="ECO:0000313" key="2">
    <source>
        <dbReference type="EMBL" id="SFF64026.1"/>
    </source>
</evidence>
<gene>
    <name evidence="2" type="ORF">SAMN05216574_12061</name>
</gene>
<evidence type="ECO:0008006" key="4">
    <source>
        <dbReference type="Google" id="ProtNLM"/>
    </source>
</evidence>
<reference evidence="3" key="1">
    <citation type="submission" date="2016-10" db="EMBL/GenBank/DDBJ databases">
        <authorList>
            <person name="Varghese N."/>
            <person name="Submissions S."/>
        </authorList>
    </citation>
    <scope>NUCLEOTIDE SEQUENCE [LARGE SCALE GENOMIC DNA]</scope>
    <source>
        <strain evidence="3">DSM 46838</strain>
    </source>
</reference>
<proteinExistence type="predicted"/>
<accession>A0A1I2KGF5</accession>
<feature type="transmembrane region" description="Helical" evidence="1">
    <location>
        <begin position="33"/>
        <end position="54"/>
    </location>
</feature>
<keyword evidence="1" id="KW-0812">Transmembrane</keyword>
<feature type="transmembrane region" description="Helical" evidence="1">
    <location>
        <begin position="9"/>
        <end position="27"/>
    </location>
</feature>
<keyword evidence="1" id="KW-0472">Membrane</keyword>
<keyword evidence="3" id="KW-1185">Reference proteome</keyword>
<dbReference type="EMBL" id="FOND01000020">
    <property type="protein sequence ID" value="SFF64026.1"/>
    <property type="molecule type" value="Genomic_DNA"/>
</dbReference>
<organism evidence="2 3">
    <name type="scientific">Blastococcus tunisiensis</name>
    <dbReference type="NCBI Taxonomy" id="1798228"/>
    <lineage>
        <taxon>Bacteria</taxon>
        <taxon>Bacillati</taxon>
        <taxon>Actinomycetota</taxon>
        <taxon>Actinomycetes</taxon>
        <taxon>Geodermatophilales</taxon>
        <taxon>Geodermatophilaceae</taxon>
        <taxon>Blastococcus</taxon>
    </lineage>
</organism>
<evidence type="ECO:0000256" key="1">
    <source>
        <dbReference type="SAM" id="Phobius"/>
    </source>
</evidence>
<dbReference type="Proteomes" id="UP000198589">
    <property type="component" value="Unassembled WGS sequence"/>
</dbReference>
<keyword evidence="1" id="KW-1133">Transmembrane helix</keyword>
<dbReference type="AlphaFoldDB" id="A0A1I2KGF5"/>
<sequence length="148" mass="16094">MLVIRPPRWVRLVGPVVLLAWLSVFVVQERGSGFLVVGGLIALAVAVVVGRLLVTSVIGTADGRLTVRNTWSTRTFLRPDLLGVEVDRAGRGWAVWLVLDDGTRHRLDVTEVPFLGPSSATLERQAGAVRGWLDGRPPPATPVTRDTR</sequence>